<evidence type="ECO:0000256" key="1">
    <source>
        <dbReference type="ARBA" id="ARBA00001946"/>
    </source>
</evidence>
<keyword evidence="4" id="KW-0378">Hydrolase</keyword>
<reference evidence="8" key="1">
    <citation type="journal article" date="2019" name="Int. J. Syst. Evol. Microbiol.">
        <title>The Global Catalogue of Microorganisms (GCM) 10K type strain sequencing project: providing services to taxonomists for standard genome sequencing and annotation.</title>
        <authorList>
            <consortium name="The Broad Institute Genomics Platform"/>
            <consortium name="The Broad Institute Genome Sequencing Center for Infectious Disease"/>
            <person name="Wu L."/>
            <person name="Ma J."/>
        </authorList>
    </citation>
    <scope>NUCLEOTIDE SEQUENCE [LARGE SCALE GENOMIC DNA]</scope>
    <source>
        <strain evidence="8">JCM 17738</strain>
    </source>
</reference>
<proteinExistence type="inferred from homology"/>
<evidence type="ECO:0000256" key="3">
    <source>
        <dbReference type="ARBA" id="ARBA00022723"/>
    </source>
</evidence>
<dbReference type="InterPro" id="IPR005135">
    <property type="entry name" value="Endo/exonuclease/phosphatase"/>
</dbReference>
<dbReference type="Pfam" id="PF03372">
    <property type="entry name" value="Exo_endo_phos"/>
    <property type="match status" value="1"/>
</dbReference>
<evidence type="ECO:0000256" key="2">
    <source>
        <dbReference type="ARBA" id="ARBA00007092"/>
    </source>
</evidence>
<dbReference type="InterPro" id="IPR037493">
    <property type="entry name" value="ExoIII-like"/>
</dbReference>
<sequence length="269" mass="29156">MLLVSANVNGIRAAVRRGGLAWLEAAAPDVLTLQEVRASDAELRAALAGSVFEGWHVAHSVSGAKGRAGVAVLSRTEPVAVRESVGMPGGEFDGAGRWVEADVVVGESVVTVASAYVHTGEAGTPRQDEKMRFLSAMTQRLREWTDDGRHAVVTGDLNVAHTADDLKNWKGNRGKAGFLPEERAVFDTWFDGLGVVDVHRRLHGPGPGPYTWWSWRGQAFDNDSGWRIDYHLASAPLAQRAVRAEVGRAPSYAERWSDHAPVSVQYDLP</sequence>
<dbReference type="EMBL" id="BAABFX010000023">
    <property type="protein sequence ID" value="GAA4394175.1"/>
    <property type="molecule type" value="Genomic_DNA"/>
</dbReference>
<gene>
    <name evidence="7" type="ORF">GCM10023153_14950</name>
</gene>
<dbReference type="NCBIfam" id="TIGR00633">
    <property type="entry name" value="xth"/>
    <property type="match status" value="1"/>
</dbReference>
<dbReference type="CDD" id="cd10281">
    <property type="entry name" value="Nape_like_AP-endo"/>
    <property type="match status" value="1"/>
</dbReference>
<evidence type="ECO:0000313" key="7">
    <source>
        <dbReference type="EMBL" id="GAA4394175.1"/>
    </source>
</evidence>
<dbReference type="SUPFAM" id="SSF56219">
    <property type="entry name" value="DNase I-like"/>
    <property type="match status" value="1"/>
</dbReference>
<dbReference type="PROSITE" id="PS51435">
    <property type="entry name" value="AP_NUCLEASE_F1_4"/>
    <property type="match status" value="1"/>
</dbReference>
<protein>
    <submittedName>
        <fullName evidence="7">Exodeoxyribonuclease III</fullName>
    </submittedName>
</protein>
<dbReference type="NCBIfam" id="TIGR00195">
    <property type="entry name" value="exoDNase_III"/>
    <property type="match status" value="1"/>
</dbReference>
<evidence type="ECO:0000256" key="5">
    <source>
        <dbReference type="ARBA" id="ARBA00022842"/>
    </source>
</evidence>
<dbReference type="Gene3D" id="3.60.10.10">
    <property type="entry name" value="Endonuclease/exonuclease/phosphatase"/>
    <property type="match status" value="1"/>
</dbReference>
<evidence type="ECO:0000259" key="6">
    <source>
        <dbReference type="Pfam" id="PF03372"/>
    </source>
</evidence>
<dbReference type="InterPro" id="IPR036691">
    <property type="entry name" value="Endo/exonu/phosph_ase_sf"/>
</dbReference>
<keyword evidence="3" id="KW-0479">Metal-binding</keyword>
<comment type="similarity">
    <text evidence="2">Belongs to the DNA repair enzymes AP/ExoA family.</text>
</comment>
<name>A0ABP8JQE8_9MICO</name>
<feature type="domain" description="Endonuclease/exonuclease/phosphatase" evidence="6">
    <location>
        <begin position="5"/>
        <end position="259"/>
    </location>
</feature>
<evidence type="ECO:0000256" key="4">
    <source>
        <dbReference type="ARBA" id="ARBA00022801"/>
    </source>
</evidence>
<dbReference type="PANTHER" id="PTHR43250">
    <property type="entry name" value="EXODEOXYRIBONUCLEASE III"/>
    <property type="match status" value="1"/>
</dbReference>
<keyword evidence="8" id="KW-1185">Reference proteome</keyword>
<dbReference type="InterPro" id="IPR004808">
    <property type="entry name" value="AP_endonuc_1"/>
</dbReference>
<evidence type="ECO:0000313" key="8">
    <source>
        <dbReference type="Proteomes" id="UP001500390"/>
    </source>
</evidence>
<organism evidence="7 8">
    <name type="scientific">Ornithinibacter aureus</name>
    <dbReference type="NCBI Taxonomy" id="622664"/>
    <lineage>
        <taxon>Bacteria</taxon>
        <taxon>Bacillati</taxon>
        <taxon>Actinomycetota</taxon>
        <taxon>Actinomycetes</taxon>
        <taxon>Micrococcales</taxon>
        <taxon>Intrasporangiaceae</taxon>
        <taxon>Ornithinibacter</taxon>
    </lineage>
</organism>
<accession>A0ABP8JQE8</accession>
<dbReference type="RefSeq" id="WP_159903700.1">
    <property type="nucleotide sequence ID" value="NZ_BAABFX010000023.1"/>
</dbReference>
<comment type="cofactor">
    <cofactor evidence="1">
        <name>Mg(2+)</name>
        <dbReference type="ChEBI" id="CHEBI:18420"/>
    </cofactor>
</comment>
<comment type="caution">
    <text evidence="7">The sequence shown here is derived from an EMBL/GenBank/DDBJ whole genome shotgun (WGS) entry which is preliminary data.</text>
</comment>
<dbReference type="PANTHER" id="PTHR43250:SF2">
    <property type="entry name" value="EXODEOXYRIBONUCLEASE III"/>
    <property type="match status" value="1"/>
</dbReference>
<dbReference type="Proteomes" id="UP001500390">
    <property type="component" value="Unassembled WGS sequence"/>
</dbReference>
<keyword evidence="5" id="KW-0460">Magnesium</keyword>